<evidence type="ECO:0000313" key="1">
    <source>
        <dbReference type="EMBL" id="KZC04649.1"/>
    </source>
</evidence>
<accession>A0A154NYA2</accession>
<name>A0A154NYA2_DUFNO</name>
<reference evidence="1 2" key="1">
    <citation type="submission" date="2015-07" db="EMBL/GenBank/DDBJ databases">
        <title>The genome of Dufourea novaeangliae.</title>
        <authorList>
            <person name="Pan H."/>
            <person name="Kapheim K."/>
        </authorList>
    </citation>
    <scope>NUCLEOTIDE SEQUENCE [LARGE SCALE GENOMIC DNA]</scope>
    <source>
        <strain evidence="1">0120121106</strain>
        <tissue evidence="1">Whole body</tissue>
    </source>
</reference>
<dbReference type="EMBL" id="KQ434782">
    <property type="protein sequence ID" value="KZC04649.1"/>
    <property type="molecule type" value="Genomic_DNA"/>
</dbReference>
<evidence type="ECO:0000313" key="2">
    <source>
        <dbReference type="Proteomes" id="UP000076502"/>
    </source>
</evidence>
<keyword evidence="2" id="KW-1185">Reference proteome</keyword>
<dbReference type="AlphaFoldDB" id="A0A154NYA2"/>
<protein>
    <submittedName>
        <fullName evidence="1">Uncharacterized protein</fullName>
    </submittedName>
</protein>
<organism evidence="1 2">
    <name type="scientific">Dufourea novaeangliae</name>
    <name type="common">Sweat bee</name>
    <dbReference type="NCBI Taxonomy" id="178035"/>
    <lineage>
        <taxon>Eukaryota</taxon>
        <taxon>Metazoa</taxon>
        <taxon>Ecdysozoa</taxon>
        <taxon>Arthropoda</taxon>
        <taxon>Hexapoda</taxon>
        <taxon>Insecta</taxon>
        <taxon>Pterygota</taxon>
        <taxon>Neoptera</taxon>
        <taxon>Endopterygota</taxon>
        <taxon>Hymenoptera</taxon>
        <taxon>Apocrita</taxon>
        <taxon>Aculeata</taxon>
        <taxon>Apoidea</taxon>
        <taxon>Anthophila</taxon>
        <taxon>Halictidae</taxon>
        <taxon>Rophitinae</taxon>
        <taxon>Dufourea</taxon>
    </lineage>
</organism>
<gene>
    <name evidence="1" type="ORF">WN55_00725</name>
</gene>
<sequence>MIVIACVIRDFYSNKDVYYRISLSGDENPAKSPPSRESVFLEGDESQIYSCLYGK</sequence>
<proteinExistence type="predicted"/>
<dbReference type="Proteomes" id="UP000076502">
    <property type="component" value="Unassembled WGS sequence"/>
</dbReference>